<dbReference type="KEGG" id="theu:HPC62_05515"/>
<feature type="domain" description="Amidohydrolase-related" evidence="1">
    <location>
        <begin position="48"/>
        <end position="398"/>
    </location>
</feature>
<keyword evidence="3" id="KW-1185">Reference proteome</keyword>
<proteinExistence type="predicted"/>
<evidence type="ECO:0000259" key="1">
    <source>
        <dbReference type="Pfam" id="PF01979"/>
    </source>
</evidence>
<dbReference type="EMBL" id="CP053661">
    <property type="protein sequence ID" value="QKD81721.1"/>
    <property type="molecule type" value="Genomic_DNA"/>
</dbReference>
<reference evidence="2 3" key="1">
    <citation type="submission" date="2020-05" db="EMBL/GenBank/DDBJ databases">
        <title>Complete genome sequence of of a novel Thermoleptolyngbya strain isolated from hot springs of Ganzi, Sichuan China.</title>
        <authorList>
            <person name="Tang J."/>
            <person name="Daroch M."/>
            <person name="Li L."/>
            <person name="Waleron K."/>
            <person name="Waleron M."/>
            <person name="Waleron M."/>
        </authorList>
    </citation>
    <scope>NUCLEOTIDE SEQUENCE [LARGE SCALE GENOMIC DNA]</scope>
    <source>
        <strain evidence="2 3">PKUAC-SCTA183</strain>
    </source>
</reference>
<accession>A0A6M8BDL4</accession>
<dbReference type="GO" id="GO:0016810">
    <property type="term" value="F:hydrolase activity, acting on carbon-nitrogen (but not peptide) bonds"/>
    <property type="evidence" value="ECO:0007669"/>
    <property type="project" value="InterPro"/>
</dbReference>
<dbReference type="Proteomes" id="UP000505210">
    <property type="component" value="Chromosome"/>
</dbReference>
<dbReference type="InterPro" id="IPR032466">
    <property type="entry name" value="Metal_Hydrolase"/>
</dbReference>
<dbReference type="Gene3D" id="2.30.40.10">
    <property type="entry name" value="Urease, subunit C, domain 1"/>
    <property type="match status" value="1"/>
</dbReference>
<dbReference type="AlphaFoldDB" id="A0A6M8BDL4"/>
<gene>
    <name evidence="2" type="ORF">HPC62_05515</name>
</gene>
<dbReference type="RefSeq" id="WP_172354113.1">
    <property type="nucleotide sequence ID" value="NZ_CP053661.1"/>
</dbReference>
<sequence>MLEFTDCVVLHGPELEPHWCDRLTVSADTITRLKLRPPCLSLDRGTQVIVPAFYNSHTHMGDSCLPDGATGMTLEQGFFRPHGYKYRELAKQTPAEHLGHITAHLRYMARTGTIGHIDFREQGVYGSELLRRASAETGVRSVVLGQFNELPFTAAQLQENQAALPEESLAELAAVLAIADGFSESTMNDLTDAAWVQIRDITEAQGKLRAIHCLENDGYREVSLAVTGRGDLERALDLYQPHLVIHATVANDAEIALMSQHRVNIALNPRANANLGLPLPPIAKLLESNANLLLGTDNGLLNSPNLFAELDFTYKVAKSQYGDAIRPDPRAILKMVTTNVRSLLGGDTYGYLEQGLPADFVVLDFTQPHLRASRHIPASIVTRVTPADVLATVRQGKVLFGE</sequence>
<dbReference type="InterPro" id="IPR050287">
    <property type="entry name" value="MTA/SAH_deaminase"/>
</dbReference>
<dbReference type="PANTHER" id="PTHR43794:SF5">
    <property type="entry name" value="CHLOROHYDROLASE FAMILY PROTEIN"/>
    <property type="match status" value="1"/>
</dbReference>
<dbReference type="PANTHER" id="PTHR43794">
    <property type="entry name" value="AMINOHYDROLASE SSNA-RELATED"/>
    <property type="match status" value="1"/>
</dbReference>
<organism evidence="2 3">
    <name type="scientific">Thermoleptolyngbya sichuanensis A183</name>
    <dbReference type="NCBI Taxonomy" id="2737172"/>
    <lineage>
        <taxon>Bacteria</taxon>
        <taxon>Bacillati</taxon>
        <taxon>Cyanobacteriota</taxon>
        <taxon>Cyanophyceae</taxon>
        <taxon>Oculatellales</taxon>
        <taxon>Oculatellaceae</taxon>
        <taxon>Thermoleptolyngbya</taxon>
        <taxon>Thermoleptolyngbya sichuanensis</taxon>
    </lineage>
</organism>
<evidence type="ECO:0000313" key="2">
    <source>
        <dbReference type="EMBL" id="QKD81721.1"/>
    </source>
</evidence>
<dbReference type="Gene3D" id="3.20.20.140">
    <property type="entry name" value="Metal-dependent hydrolases"/>
    <property type="match status" value="1"/>
</dbReference>
<evidence type="ECO:0000313" key="3">
    <source>
        <dbReference type="Proteomes" id="UP000505210"/>
    </source>
</evidence>
<dbReference type="InterPro" id="IPR006680">
    <property type="entry name" value="Amidohydro-rel"/>
</dbReference>
<dbReference type="InterPro" id="IPR011059">
    <property type="entry name" value="Metal-dep_hydrolase_composite"/>
</dbReference>
<protein>
    <submittedName>
        <fullName evidence="2">Amidohydrolase family protein</fullName>
    </submittedName>
</protein>
<dbReference type="SUPFAM" id="SSF51556">
    <property type="entry name" value="Metallo-dependent hydrolases"/>
    <property type="match status" value="1"/>
</dbReference>
<dbReference type="SUPFAM" id="SSF51338">
    <property type="entry name" value="Composite domain of metallo-dependent hydrolases"/>
    <property type="match status" value="1"/>
</dbReference>
<dbReference type="Pfam" id="PF01979">
    <property type="entry name" value="Amidohydro_1"/>
    <property type="match status" value="1"/>
</dbReference>
<name>A0A6M8BDL4_9CYAN</name>
<keyword evidence="2" id="KW-0378">Hydrolase</keyword>